<feature type="domain" description="DUF6589" evidence="2">
    <location>
        <begin position="343"/>
        <end position="546"/>
    </location>
</feature>
<name>A0A5B0SB14_PUCGR</name>
<evidence type="ECO:0000313" key="3">
    <source>
        <dbReference type="EMBL" id="KAA1082473.1"/>
    </source>
</evidence>
<evidence type="ECO:0000313" key="5">
    <source>
        <dbReference type="Proteomes" id="UP000324748"/>
    </source>
</evidence>
<evidence type="ECO:0000313" key="4">
    <source>
        <dbReference type="EMBL" id="KAA1133634.1"/>
    </source>
</evidence>
<dbReference type="Proteomes" id="UP000325313">
    <property type="component" value="Unassembled WGS sequence"/>
</dbReference>
<dbReference type="AlphaFoldDB" id="A0A5B0SB14"/>
<dbReference type="OrthoDB" id="5424058at2759"/>
<evidence type="ECO:0000259" key="2">
    <source>
        <dbReference type="Pfam" id="PF20231"/>
    </source>
</evidence>
<keyword evidence="5" id="KW-1185">Reference proteome</keyword>
<dbReference type="EMBL" id="VSWC01000119">
    <property type="protein sequence ID" value="KAA1082473.1"/>
    <property type="molecule type" value="Genomic_DNA"/>
</dbReference>
<sequence>MDRASIDDKILRICQELRTPPAVMTPKQFMQRYIESGHSEIAYLRRYWAQSTGIDSSMELVSCLRQEITRTDVGRQAWASFILQEAIDIAKGQVPPRGNYPDGRFHSTATVTKSFFTEEEMEKQERLLTQSDMPFVYRLLMGMLNAQGPGQEEEATSHIPGVCGDSMLTDSPEGLEGTSYTHPDGQDRRYHWARRVVTTVCAMLAFTHNRRNNALQLNNAVRFFACGVSERVHEYMNYLGLASARSTALAALSTLSSEGEKAIRAAMKLHQGVPLAPTLCIDNIDMEQRVHQPSVGLRSHTFRGTWGYIHLPNKELLDQLDPAELDLKAFHQAMRSVEQMTIQPHMFLPSASEQQYEISVVKSQIAKVLTEYLATPSDKSLAIPSEPAPLDPISPKKPDLLMLKLMTASDNSAEGMGQVLQSIISQSGMKVADFFGRLQPMDGDLGTVQNFNCLRSQRLPSSVPEDRLDNIFFQLGASHTLWNIASNIFTHHFGNPDDMSNCGVWQHLEALGFPAEKAIQKKDFTLMVNQMERVFEANVYYCLRQVL</sequence>
<dbReference type="InterPro" id="IPR046496">
    <property type="entry name" value="DUF6589"/>
</dbReference>
<comment type="caution">
    <text evidence="4">The sequence shown here is derived from an EMBL/GenBank/DDBJ whole genome shotgun (WGS) entry which is preliminary data.</text>
</comment>
<organism evidence="4 6">
    <name type="scientific">Puccinia graminis f. sp. tritici</name>
    <dbReference type="NCBI Taxonomy" id="56615"/>
    <lineage>
        <taxon>Eukaryota</taxon>
        <taxon>Fungi</taxon>
        <taxon>Dikarya</taxon>
        <taxon>Basidiomycota</taxon>
        <taxon>Pucciniomycotina</taxon>
        <taxon>Pucciniomycetes</taxon>
        <taxon>Pucciniales</taxon>
        <taxon>Pucciniaceae</taxon>
        <taxon>Puccinia</taxon>
    </lineage>
</organism>
<dbReference type="EMBL" id="VDEP01000071">
    <property type="protein sequence ID" value="KAA1133634.1"/>
    <property type="molecule type" value="Genomic_DNA"/>
</dbReference>
<feature type="region of interest" description="Disordered" evidence="1">
    <location>
        <begin position="150"/>
        <end position="182"/>
    </location>
</feature>
<dbReference type="Pfam" id="PF20231">
    <property type="entry name" value="DUF6589"/>
    <property type="match status" value="1"/>
</dbReference>
<gene>
    <name evidence="3" type="ORF">PGT21_004457</name>
    <name evidence="4" type="ORF">PGTUg99_028893</name>
</gene>
<protein>
    <recommendedName>
        <fullName evidence="2">DUF6589 domain-containing protein</fullName>
    </recommendedName>
</protein>
<reference evidence="5 6" key="1">
    <citation type="submission" date="2019-05" db="EMBL/GenBank/DDBJ databases">
        <title>Emergence of the Ug99 lineage of the wheat stem rust pathogen through somatic hybridization.</title>
        <authorList>
            <person name="Li F."/>
            <person name="Upadhyaya N.M."/>
            <person name="Sperschneider J."/>
            <person name="Matny O."/>
            <person name="Nguyen-Phuc H."/>
            <person name="Mago R."/>
            <person name="Raley C."/>
            <person name="Miller M.E."/>
            <person name="Silverstein K.A.T."/>
            <person name="Henningsen E."/>
            <person name="Hirsch C.D."/>
            <person name="Visser B."/>
            <person name="Pretorius Z.A."/>
            <person name="Steffenson B.J."/>
            <person name="Schwessinger B."/>
            <person name="Dodds P.N."/>
            <person name="Figueroa M."/>
        </authorList>
    </citation>
    <scope>NUCLEOTIDE SEQUENCE [LARGE SCALE GENOMIC DNA]</scope>
    <source>
        <strain evidence="3">21-0</strain>
        <strain evidence="4 6">Ug99</strain>
    </source>
</reference>
<accession>A0A5B0SB14</accession>
<dbReference type="Proteomes" id="UP000324748">
    <property type="component" value="Unassembled WGS sequence"/>
</dbReference>
<proteinExistence type="predicted"/>
<evidence type="ECO:0000313" key="6">
    <source>
        <dbReference type="Proteomes" id="UP000325313"/>
    </source>
</evidence>
<evidence type="ECO:0000256" key="1">
    <source>
        <dbReference type="SAM" id="MobiDB-lite"/>
    </source>
</evidence>